<dbReference type="OrthoDB" id="1897483at2"/>
<dbReference type="PROSITE" id="PS51186">
    <property type="entry name" value="GNAT"/>
    <property type="match status" value="1"/>
</dbReference>
<keyword evidence="5" id="KW-1185">Reference proteome</keyword>
<reference evidence="4 5" key="1">
    <citation type="submission" date="2019-06" db="EMBL/GenBank/DDBJ databases">
        <title>Saccharibacillus brassicae sp. nov., an endophytic bacterium isolated from Chinese cabbage seeds (Brassica pekinensis).</title>
        <authorList>
            <person name="Jiang L."/>
            <person name="Lee J."/>
            <person name="Kim S.W."/>
        </authorList>
    </citation>
    <scope>NUCLEOTIDE SEQUENCE [LARGE SCALE GENOMIC DNA]</scope>
    <source>
        <strain evidence="5">KCTC 43072 / ATSA2</strain>
    </source>
</reference>
<keyword evidence="1 4" id="KW-0808">Transferase</keyword>
<organism evidence="4 5">
    <name type="scientific">Saccharibacillus brassicae</name>
    <dbReference type="NCBI Taxonomy" id="2583377"/>
    <lineage>
        <taxon>Bacteria</taxon>
        <taxon>Bacillati</taxon>
        <taxon>Bacillota</taxon>
        <taxon>Bacilli</taxon>
        <taxon>Bacillales</taxon>
        <taxon>Paenibacillaceae</taxon>
        <taxon>Saccharibacillus</taxon>
    </lineage>
</organism>
<dbReference type="AlphaFoldDB" id="A0A4Y6UVK3"/>
<proteinExistence type="predicted"/>
<evidence type="ECO:0000313" key="4">
    <source>
        <dbReference type="EMBL" id="QDH20426.1"/>
    </source>
</evidence>
<dbReference type="Proteomes" id="UP000316968">
    <property type="component" value="Chromosome"/>
</dbReference>
<dbReference type="PANTHER" id="PTHR43420">
    <property type="entry name" value="ACETYLTRANSFERASE"/>
    <property type="match status" value="1"/>
</dbReference>
<dbReference type="KEGG" id="saca:FFV09_05870"/>
<dbReference type="SUPFAM" id="SSF55729">
    <property type="entry name" value="Acyl-CoA N-acyltransferases (Nat)"/>
    <property type="match status" value="1"/>
</dbReference>
<dbReference type="PANTHER" id="PTHR43420:SF12">
    <property type="entry name" value="N-ACETYLTRANSFERASE DOMAIN-CONTAINING PROTEIN"/>
    <property type="match status" value="1"/>
</dbReference>
<keyword evidence="2" id="KW-0012">Acyltransferase</keyword>
<evidence type="ECO:0000259" key="3">
    <source>
        <dbReference type="PROSITE" id="PS51186"/>
    </source>
</evidence>
<dbReference type="GO" id="GO:0016747">
    <property type="term" value="F:acyltransferase activity, transferring groups other than amino-acyl groups"/>
    <property type="evidence" value="ECO:0007669"/>
    <property type="project" value="InterPro"/>
</dbReference>
<dbReference type="InterPro" id="IPR000182">
    <property type="entry name" value="GNAT_dom"/>
</dbReference>
<dbReference type="EMBL" id="CP041217">
    <property type="protein sequence ID" value="QDH20426.1"/>
    <property type="molecule type" value="Genomic_DNA"/>
</dbReference>
<evidence type="ECO:0000256" key="1">
    <source>
        <dbReference type="ARBA" id="ARBA00022679"/>
    </source>
</evidence>
<name>A0A4Y6UVK3_SACBS</name>
<dbReference type="Gene3D" id="3.40.630.30">
    <property type="match status" value="1"/>
</dbReference>
<feature type="domain" description="N-acetyltransferase" evidence="3">
    <location>
        <begin position="211"/>
        <end position="345"/>
    </location>
</feature>
<accession>A0A4Y6UVK3</accession>
<dbReference type="CDD" id="cd04301">
    <property type="entry name" value="NAT_SF"/>
    <property type="match status" value="1"/>
</dbReference>
<gene>
    <name evidence="4" type="ORF">FFV09_05870</name>
</gene>
<protein>
    <submittedName>
        <fullName evidence="4">GNAT family N-acetyltransferase</fullName>
    </submittedName>
</protein>
<evidence type="ECO:0000313" key="5">
    <source>
        <dbReference type="Proteomes" id="UP000316968"/>
    </source>
</evidence>
<dbReference type="InterPro" id="IPR050680">
    <property type="entry name" value="YpeA/RimI_acetyltransf"/>
</dbReference>
<evidence type="ECO:0000256" key="2">
    <source>
        <dbReference type="ARBA" id="ARBA00023315"/>
    </source>
</evidence>
<dbReference type="InterPro" id="IPR016181">
    <property type="entry name" value="Acyl_CoA_acyltransferase"/>
</dbReference>
<sequence>MPHHSANSDIPKEDVMPMQPHTSVYSIRPFEESDFPALGVFYNQAAEGRRVTFWWVGEPDNWTNVYCAFEDGKMIAKGQVDVFSTMPPTAKPSSQHRIFFNLKMLPERETDTELLGAMYDVLHARALELKALLPDTHGTLLGFGNYAEEAANTGFFTARPEFSPLKRQYRMCHTFADRHLLDAVEHVETVEPVENEAAASAFPLPDGYAWREFDALSGEQADDYLALDMEIWPETPIGADRLADLASRSGWRMLQIHADGTAAASLMYWVSDGETGEIEEVLTLSKHRRRGLASALLNRALHEIRSRGCADAELDVEALNEDALRVYRAAGFEIETEEQRYAVEL</sequence>
<dbReference type="Pfam" id="PF00583">
    <property type="entry name" value="Acetyltransf_1"/>
    <property type="match status" value="1"/>
</dbReference>